<keyword evidence="3" id="KW-1185">Reference proteome</keyword>
<evidence type="ECO:0000313" key="3">
    <source>
        <dbReference type="Proteomes" id="UP000322000"/>
    </source>
</evidence>
<organism evidence="3 4">
    <name type="scientific">Trichoplusia ni</name>
    <name type="common">Cabbage looper</name>
    <dbReference type="NCBI Taxonomy" id="7111"/>
    <lineage>
        <taxon>Eukaryota</taxon>
        <taxon>Metazoa</taxon>
        <taxon>Ecdysozoa</taxon>
        <taxon>Arthropoda</taxon>
        <taxon>Hexapoda</taxon>
        <taxon>Insecta</taxon>
        <taxon>Pterygota</taxon>
        <taxon>Neoptera</taxon>
        <taxon>Endopterygota</taxon>
        <taxon>Lepidoptera</taxon>
        <taxon>Glossata</taxon>
        <taxon>Ditrysia</taxon>
        <taxon>Noctuoidea</taxon>
        <taxon>Noctuidae</taxon>
        <taxon>Plusiinae</taxon>
        <taxon>Trichoplusia</taxon>
    </lineage>
</organism>
<name>A0A7E5W3M2_TRINI</name>
<keyword evidence="2" id="KW-0732">Signal</keyword>
<dbReference type="GeneID" id="113499001"/>
<evidence type="ECO:0000256" key="1">
    <source>
        <dbReference type="SAM" id="Coils"/>
    </source>
</evidence>
<protein>
    <submittedName>
        <fullName evidence="4">Uncharacterized protein LOC113499001</fullName>
    </submittedName>
</protein>
<reference evidence="4" key="1">
    <citation type="submission" date="2025-08" db="UniProtKB">
        <authorList>
            <consortium name="RefSeq"/>
        </authorList>
    </citation>
    <scope>IDENTIFICATION</scope>
</reference>
<dbReference type="KEGG" id="tnl:113499001"/>
<evidence type="ECO:0000313" key="4">
    <source>
        <dbReference type="RefSeq" id="XP_026735107.1"/>
    </source>
</evidence>
<feature type="chain" id="PRO_5028883856" evidence="2">
    <location>
        <begin position="21"/>
        <end position="769"/>
    </location>
</feature>
<proteinExistence type="predicted"/>
<feature type="coiled-coil region" evidence="1">
    <location>
        <begin position="67"/>
        <end position="98"/>
    </location>
</feature>
<sequence>MKINIATLLYFIYFLNTIYCYDSESSESNRIEVSPFYDTIIYSDIADIINDFENNGVSPLDVIANSESQSEENVDELLSEYQKYLEKAHKQRKNYIEKSKSKNKVPLLPRHDQFSKTKSGIDNSKHDEYYYANGFYNAGTFKFPPTSYGNPLDVFIPVNSKGKYANKPEATTVLPKGARDELFPIEKIMFNEKKLLDFTPVLHKSPFESIKSSCFCKNGHIPCDCGCKQCLVHFDPMSRDHMEQIKLRSPDDQKKHSILYDNFFKKPEHFMEDNMKNILPDNTLNIRIKIDLQLPKPQEILGKLYKIHNRERAFEPEDVISKELTTAINLPFPYFNFPTPDLFGYKKSAKFSKDDTTPLHKITIHKKKKSRANNNNKKHRKKLITFHNIKLEQQPLFPSHLNDNNINDTFKNDNNSTIANETILTAQASNALQIEINSMINKTDDILNETQTDESIYLMVNITNNSYNGTEDPHKIENSIETDFPKNISNITTKVPSTREKRDVSKVVANLSNNVTNSNISIKITPSKKNNSAKINFNKLKPTLLPTKNNTKEKIYGKKPEKSLLSDSELLYWPNITRNKGDVKSKNITTIILENEHKKTKLNMTKETIRMNHTRALEQAIFGEVDWDDVDTVAPAFMSFVGKYIRGVLTFCSQKVCHSMKCANKTCLHRVCLPSDRLNNKGHCAGTNSTDSVASMESIMDLPSNIAFEIVDILQNKMLGKIFGKATFCINSKCITLATSKKSFIKSRCSIKEVNAAGHCPNAKNSKVM</sequence>
<gene>
    <name evidence="4" type="primary">LOC113499001</name>
</gene>
<dbReference type="AlphaFoldDB" id="A0A7E5W3M2"/>
<accession>A0A7E5W3M2</accession>
<keyword evidence="1" id="KW-0175">Coiled coil</keyword>
<dbReference type="RefSeq" id="XP_026735107.1">
    <property type="nucleotide sequence ID" value="XM_026879306.1"/>
</dbReference>
<feature type="signal peptide" evidence="2">
    <location>
        <begin position="1"/>
        <end position="20"/>
    </location>
</feature>
<dbReference type="OrthoDB" id="7483946at2759"/>
<evidence type="ECO:0000256" key="2">
    <source>
        <dbReference type="SAM" id="SignalP"/>
    </source>
</evidence>
<dbReference type="Proteomes" id="UP000322000">
    <property type="component" value="Chromosome 11"/>
</dbReference>
<dbReference type="InParanoid" id="A0A7E5W3M2"/>